<dbReference type="PANTHER" id="PTHR11587:SF2">
    <property type="entry name" value="ARGININOSUCCINATE SYNTHASE"/>
    <property type="match status" value="1"/>
</dbReference>
<comment type="subunit">
    <text evidence="2 10">Homotetramer.</text>
</comment>
<evidence type="ECO:0000256" key="9">
    <source>
        <dbReference type="ARBA" id="ARBA00022840"/>
    </source>
</evidence>
<dbReference type="InterPro" id="IPR018223">
    <property type="entry name" value="Arginosuc_synth_CS"/>
</dbReference>
<comment type="subcellular location">
    <subcellularLocation>
        <location evidence="10">Cytoplasm</location>
    </subcellularLocation>
</comment>
<dbReference type="PROSITE" id="PS00564">
    <property type="entry name" value="ARGININOSUCCIN_SYN_1"/>
    <property type="match status" value="1"/>
</dbReference>
<dbReference type="NCBIfam" id="TIGR00032">
    <property type="entry name" value="argG"/>
    <property type="match status" value="1"/>
</dbReference>
<dbReference type="GO" id="GO:0006526">
    <property type="term" value="P:L-arginine biosynthetic process"/>
    <property type="evidence" value="ECO:0007669"/>
    <property type="project" value="UniProtKB-UniRule"/>
</dbReference>
<gene>
    <name evidence="10" type="primary">argG</name>
    <name evidence="14" type="ORF">EX87_10375</name>
</gene>
<dbReference type="FunFam" id="3.40.50.620:FF:000038">
    <property type="entry name" value="Argininosuccinate synthase"/>
    <property type="match status" value="1"/>
</dbReference>
<organism evidence="14">
    <name type="scientific">Brevibacillus laterosporus</name>
    <name type="common">Bacillus laterosporus</name>
    <dbReference type="NCBI Taxonomy" id="1465"/>
    <lineage>
        <taxon>Bacteria</taxon>
        <taxon>Bacillati</taxon>
        <taxon>Bacillota</taxon>
        <taxon>Bacilli</taxon>
        <taxon>Bacillales</taxon>
        <taxon>Paenibacillaceae</taxon>
        <taxon>Brevibacillus</taxon>
    </lineage>
</organism>
<dbReference type="SUPFAM" id="SSF69864">
    <property type="entry name" value="Argininosuccinate synthetase, C-terminal domain"/>
    <property type="match status" value="1"/>
</dbReference>
<keyword evidence="8 10" id="KW-0547">Nucleotide-binding</keyword>
<feature type="binding site" evidence="10">
    <location>
        <begin position="9"/>
        <end position="17"/>
    </location>
    <ligand>
        <name>ATP</name>
        <dbReference type="ChEBI" id="CHEBI:30616"/>
    </ligand>
</feature>
<dbReference type="GO" id="GO:0000050">
    <property type="term" value="P:urea cycle"/>
    <property type="evidence" value="ECO:0007669"/>
    <property type="project" value="TreeGrafter"/>
</dbReference>
<feature type="binding site" evidence="10">
    <location>
        <position position="124"/>
    </location>
    <ligand>
        <name>L-aspartate</name>
        <dbReference type="ChEBI" id="CHEBI:29991"/>
    </ligand>
</feature>
<keyword evidence="7 10" id="KW-0028">Amino-acid biosynthesis</keyword>
<feature type="region of interest" description="Disordered" evidence="11">
    <location>
        <begin position="402"/>
        <end position="429"/>
    </location>
</feature>
<keyword evidence="4 10" id="KW-0963">Cytoplasm</keyword>
<feature type="binding site" evidence="10">
    <location>
        <position position="260"/>
    </location>
    <ligand>
        <name>L-citrulline</name>
        <dbReference type="ChEBI" id="CHEBI:57743"/>
    </ligand>
</feature>
<dbReference type="CDD" id="cd01999">
    <property type="entry name" value="ASS"/>
    <property type="match status" value="1"/>
</dbReference>
<evidence type="ECO:0000256" key="1">
    <source>
        <dbReference type="ARBA" id="ARBA00004967"/>
    </source>
</evidence>
<dbReference type="InterPro" id="IPR024074">
    <property type="entry name" value="AS_cat/multimer_dom_body"/>
</dbReference>
<dbReference type="FunFam" id="3.90.1260.10:FF:000007">
    <property type="entry name" value="Argininosuccinate synthase"/>
    <property type="match status" value="1"/>
</dbReference>
<evidence type="ECO:0000256" key="7">
    <source>
        <dbReference type="ARBA" id="ARBA00022605"/>
    </source>
</evidence>
<reference evidence="14" key="1">
    <citation type="submission" date="2015-03" db="EMBL/GenBank/DDBJ databases">
        <title>MIGS Cultured Bacterial/Archaeal sample from Brevibacillus laterosporus.</title>
        <authorList>
            <person name="Zeng D."/>
            <person name="Zhu L."/>
            <person name="Dong G."/>
            <person name="Ye W."/>
            <person name="Ren D."/>
            <person name="Wu L."/>
            <person name="Xu J."/>
            <person name="Li G."/>
            <person name="Guo L."/>
        </authorList>
    </citation>
    <scope>NUCLEOTIDE SEQUENCE</scope>
    <source>
        <strain evidence="14">B9</strain>
    </source>
</reference>
<dbReference type="SUPFAM" id="SSF52402">
    <property type="entry name" value="Adenine nucleotide alpha hydrolases-like"/>
    <property type="match status" value="1"/>
</dbReference>
<sequence>MKKDKIVLAYSGGLDTSVAIKWLQDTYNYDVIAVALDVGEGKDLEFIQKKAMQVGAYKSIVIDAKEAFANEYVLPALQANAMYEGKYPLVSALSRYLISKILIEVANQEGAVAVAHGCTGKGNDQVRFDISFTALNPNIQIVAPVREWGWTRDEEIEYAKKNNIPIPINLDNPYSIDQNLWGRSCECGVLEDPWAAPPEGAYELTASIEDAPDQAEEIEISFTKGIPTALNGEAMTLAELILALNKIAGKHGVGRVDHVENRLVGIKSREVYETPAATTLILAHRELEFLTQPREVAQFKPIVEQKMAQVIYEGLWYSPIRSALQAFIEETQANVTGTVRVKLHKGQAIVVGRKSDASLYSHELATYNAGDQFDHKAALGFIKLWGLPTKVYSQVNSNSVQENHAELESNSASTASPSTSKTEKEAIKP</sequence>
<dbReference type="InterPro" id="IPR048267">
    <property type="entry name" value="Arginosuc_syn_N"/>
</dbReference>
<comment type="pathway">
    <text evidence="1 10">Amino-acid biosynthesis; L-arginine biosynthesis; L-arginine from L-ornithine and carbamoyl phosphate: step 2/3.</text>
</comment>
<dbReference type="EMBL" id="CP011074">
    <property type="protein sequence ID" value="AKF94004.1"/>
    <property type="molecule type" value="Genomic_DNA"/>
</dbReference>
<feature type="binding site" evidence="10">
    <location>
        <position position="117"/>
    </location>
    <ligand>
        <name>ATP</name>
        <dbReference type="ChEBI" id="CHEBI:30616"/>
    </ligand>
</feature>
<dbReference type="InterPro" id="IPR023434">
    <property type="entry name" value="Arginosuc_synth_type_1_subfam"/>
</dbReference>
<feature type="binding site" evidence="10">
    <location>
        <position position="87"/>
    </location>
    <ligand>
        <name>L-citrulline</name>
        <dbReference type="ChEBI" id="CHEBI:57743"/>
    </ligand>
</feature>
<dbReference type="InterPro" id="IPR001518">
    <property type="entry name" value="Arginosuc_synth"/>
</dbReference>
<dbReference type="EC" id="6.3.4.5" evidence="3 10"/>
<dbReference type="Pfam" id="PF00764">
    <property type="entry name" value="Arginosuc_synth"/>
    <property type="match status" value="1"/>
</dbReference>
<dbReference type="PANTHER" id="PTHR11587">
    <property type="entry name" value="ARGININOSUCCINATE SYNTHASE"/>
    <property type="match status" value="1"/>
</dbReference>
<feature type="binding site" evidence="10">
    <location>
        <position position="272"/>
    </location>
    <ligand>
        <name>L-citrulline</name>
        <dbReference type="ChEBI" id="CHEBI:57743"/>
    </ligand>
</feature>
<comment type="similarity">
    <text evidence="10">Belongs to the argininosuccinate synthase family. Type 1 subfamily.</text>
</comment>
<dbReference type="PROSITE" id="PS00565">
    <property type="entry name" value="ARGININOSUCCIN_SYN_2"/>
    <property type="match status" value="1"/>
</dbReference>
<dbReference type="UniPathway" id="UPA00068">
    <property type="reaction ID" value="UER00113"/>
</dbReference>
<evidence type="ECO:0000256" key="8">
    <source>
        <dbReference type="ARBA" id="ARBA00022741"/>
    </source>
</evidence>
<dbReference type="Gene3D" id="3.40.50.620">
    <property type="entry name" value="HUPs"/>
    <property type="match status" value="1"/>
</dbReference>
<evidence type="ECO:0000259" key="13">
    <source>
        <dbReference type="Pfam" id="PF20979"/>
    </source>
</evidence>
<evidence type="ECO:0000259" key="12">
    <source>
        <dbReference type="Pfam" id="PF00764"/>
    </source>
</evidence>
<keyword evidence="5 10" id="KW-0055">Arginine biosynthesis</keyword>
<feature type="domain" description="Arginosuccinate synthase-like N-terminal" evidence="12">
    <location>
        <begin position="5"/>
        <end position="165"/>
    </location>
</feature>
<dbReference type="GO" id="GO:0005737">
    <property type="term" value="C:cytoplasm"/>
    <property type="evidence" value="ECO:0007669"/>
    <property type="project" value="UniProtKB-SubCell"/>
</dbReference>
<evidence type="ECO:0000256" key="4">
    <source>
        <dbReference type="ARBA" id="ARBA00022490"/>
    </source>
</evidence>
<name>A0A0F7EG62_BRELA</name>
<dbReference type="InterPro" id="IPR014729">
    <property type="entry name" value="Rossmann-like_a/b/a_fold"/>
</dbReference>
<dbReference type="Gene3D" id="3.90.1260.10">
    <property type="entry name" value="Argininosuccinate synthetase, chain A, domain 2"/>
    <property type="match status" value="1"/>
</dbReference>
<dbReference type="AlphaFoldDB" id="A0A0F7EG62"/>
<dbReference type="GO" id="GO:0005524">
    <property type="term" value="F:ATP binding"/>
    <property type="evidence" value="ECO:0007669"/>
    <property type="project" value="UniProtKB-UniRule"/>
</dbReference>
<feature type="binding site" evidence="10">
    <location>
        <position position="184"/>
    </location>
    <ligand>
        <name>L-citrulline</name>
        <dbReference type="ChEBI" id="CHEBI:57743"/>
    </ligand>
</feature>
<evidence type="ECO:0000256" key="6">
    <source>
        <dbReference type="ARBA" id="ARBA00022598"/>
    </source>
</evidence>
<feature type="domain" description="Arginosuccinate synthase C-terminal" evidence="13">
    <location>
        <begin position="174"/>
        <end position="392"/>
    </location>
</feature>
<dbReference type="FunFam" id="1.20.5.470:FF:000002">
    <property type="entry name" value="Argininosuccinate synthase"/>
    <property type="match status" value="1"/>
</dbReference>
<proteinExistence type="inferred from homology"/>
<dbReference type="GO" id="GO:0000053">
    <property type="term" value="P:argininosuccinate metabolic process"/>
    <property type="evidence" value="ECO:0007669"/>
    <property type="project" value="TreeGrafter"/>
</dbReference>
<evidence type="ECO:0000256" key="2">
    <source>
        <dbReference type="ARBA" id="ARBA00011881"/>
    </source>
</evidence>
<dbReference type="GO" id="GO:0004055">
    <property type="term" value="F:argininosuccinate synthase activity"/>
    <property type="evidence" value="ECO:0007669"/>
    <property type="project" value="UniProtKB-UniRule"/>
</dbReference>
<evidence type="ECO:0000313" key="14">
    <source>
        <dbReference type="EMBL" id="AKF94004.1"/>
    </source>
</evidence>
<evidence type="ECO:0000256" key="3">
    <source>
        <dbReference type="ARBA" id="ARBA00012286"/>
    </source>
</evidence>
<dbReference type="InterPro" id="IPR048268">
    <property type="entry name" value="Arginosuc_syn_C"/>
</dbReference>
<feature type="binding site" evidence="10">
    <location>
        <position position="175"/>
    </location>
    <ligand>
        <name>L-citrulline</name>
        <dbReference type="ChEBI" id="CHEBI:57743"/>
    </ligand>
</feature>
<evidence type="ECO:0000256" key="5">
    <source>
        <dbReference type="ARBA" id="ARBA00022571"/>
    </source>
</evidence>
<feature type="binding site" evidence="10">
    <location>
        <position position="123"/>
    </location>
    <ligand>
        <name>L-aspartate</name>
        <dbReference type="ChEBI" id="CHEBI:29991"/>
    </ligand>
</feature>
<evidence type="ECO:0000256" key="11">
    <source>
        <dbReference type="SAM" id="MobiDB-lite"/>
    </source>
</evidence>
<protein>
    <recommendedName>
        <fullName evidence="3 10">Argininosuccinate synthase</fullName>
        <ecNumber evidence="3 10">6.3.4.5</ecNumber>
    </recommendedName>
    <alternativeName>
        <fullName evidence="10">Citrulline--aspartate ligase</fullName>
    </alternativeName>
</protein>
<feature type="binding site" evidence="10">
    <location>
        <position position="123"/>
    </location>
    <ligand>
        <name>L-citrulline</name>
        <dbReference type="ChEBI" id="CHEBI:57743"/>
    </ligand>
</feature>
<keyword evidence="6 10" id="KW-0436">Ligase</keyword>
<comment type="catalytic activity">
    <reaction evidence="10">
        <text>L-citrulline + L-aspartate + ATP = 2-(N(omega)-L-arginino)succinate + AMP + diphosphate + H(+)</text>
        <dbReference type="Rhea" id="RHEA:10932"/>
        <dbReference type="ChEBI" id="CHEBI:15378"/>
        <dbReference type="ChEBI" id="CHEBI:29991"/>
        <dbReference type="ChEBI" id="CHEBI:30616"/>
        <dbReference type="ChEBI" id="CHEBI:33019"/>
        <dbReference type="ChEBI" id="CHEBI:57472"/>
        <dbReference type="ChEBI" id="CHEBI:57743"/>
        <dbReference type="ChEBI" id="CHEBI:456215"/>
        <dbReference type="EC" id="6.3.4.5"/>
    </reaction>
</comment>
<dbReference type="RefSeq" id="WP_031412998.1">
    <property type="nucleotide sequence ID" value="NZ_CP011074.1"/>
</dbReference>
<evidence type="ECO:0000256" key="10">
    <source>
        <dbReference type="HAMAP-Rule" id="MF_00005"/>
    </source>
</evidence>
<dbReference type="NCBIfam" id="NF001770">
    <property type="entry name" value="PRK00509.1"/>
    <property type="match status" value="1"/>
</dbReference>
<comment type="caution">
    <text evidence="10">Lacks conserved residue(s) required for the propagation of feature annotation.</text>
</comment>
<dbReference type="HAMAP" id="MF_00005">
    <property type="entry name" value="Arg_succ_synth_type1"/>
    <property type="match status" value="1"/>
</dbReference>
<feature type="compositionally biased region" description="Low complexity" evidence="11">
    <location>
        <begin position="408"/>
        <end position="420"/>
    </location>
</feature>
<dbReference type="Gene3D" id="1.20.5.470">
    <property type="entry name" value="Single helix bin"/>
    <property type="match status" value="1"/>
</dbReference>
<feature type="binding site" evidence="10">
    <location>
        <position position="127"/>
    </location>
    <ligand>
        <name>L-citrulline</name>
        <dbReference type="ChEBI" id="CHEBI:57743"/>
    </ligand>
</feature>
<accession>A0A0F7EG62</accession>
<feature type="binding site" evidence="10">
    <location>
        <position position="119"/>
    </location>
    <ligand>
        <name>L-aspartate</name>
        <dbReference type="ChEBI" id="CHEBI:29991"/>
    </ligand>
</feature>
<keyword evidence="9 10" id="KW-0067">ATP-binding</keyword>
<dbReference type="Pfam" id="PF20979">
    <property type="entry name" value="Arginosuc_syn_C"/>
    <property type="match status" value="1"/>
</dbReference>